<protein>
    <recommendedName>
        <fullName evidence="6">Major facilitator superfamily (MFS) profile domain-containing protein</fullName>
    </recommendedName>
</protein>
<dbReference type="InterPro" id="IPR020846">
    <property type="entry name" value="MFS_dom"/>
</dbReference>
<dbReference type="InterPro" id="IPR011701">
    <property type="entry name" value="MFS"/>
</dbReference>
<evidence type="ECO:0000256" key="4">
    <source>
        <dbReference type="ARBA" id="ARBA00023136"/>
    </source>
</evidence>
<feature type="transmembrane region" description="Helical" evidence="5">
    <location>
        <begin position="383"/>
        <end position="400"/>
    </location>
</feature>
<feature type="transmembrane region" description="Helical" evidence="5">
    <location>
        <begin position="412"/>
        <end position="436"/>
    </location>
</feature>
<feature type="transmembrane region" description="Helical" evidence="5">
    <location>
        <begin position="27"/>
        <end position="49"/>
    </location>
</feature>
<dbReference type="InterPro" id="IPR036259">
    <property type="entry name" value="MFS_trans_sf"/>
</dbReference>
<evidence type="ECO:0000256" key="2">
    <source>
        <dbReference type="ARBA" id="ARBA00022692"/>
    </source>
</evidence>
<dbReference type="PANTHER" id="PTHR23502">
    <property type="entry name" value="MAJOR FACILITATOR SUPERFAMILY"/>
    <property type="match status" value="1"/>
</dbReference>
<keyword evidence="3 5" id="KW-1133">Transmembrane helix</keyword>
<dbReference type="AlphaFoldDB" id="A0A8H3IFY6"/>
<dbReference type="Gene3D" id="1.20.1720.10">
    <property type="entry name" value="Multidrug resistance protein D"/>
    <property type="match status" value="1"/>
</dbReference>
<organism evidence="7 8">
    <name type="scientific">Heterodermia speciosa</name>
    <dbReference type="NCBI Taxonomy" id="116794"/>
    <lineage>
        <taxon>Eukaryota</taxon>
        <taxon>Fungi</taxon>
        <taxon>Dikarya</taxon>
        <taxon>Ascomycota</taxon>
        <taxon>Pezizomycotina</taxon>
        <taxon>Lecanoromycetes</taxon>
        <taxon>OSLEUM clade</taxon>
        <taxon>Lecanoromycetidae</taxon>
        <taxon>Caliciales</taxon>
        <taxon>Physciaceae</taxon>
        <taxon>Heterodermia</taxon>
    </lineage>
</organism>
<dbReference type="PANTHER" id="PTHR23502:SF151">
    <property type="entry name" value="MAJOR FACILITATOR SUPERFAMILY (MFS) PROFILE DOMAIN-CONTAINING PROTEIN"/>
    <property type="match status" value="1"/>
</dbReference>
<evidence type="ECO:0000256" key="3">
    <source>
        <dbReference type="ARBA" id="ARBA00022989"/>
    </source>
</evidence>
<feature type="transmembrane region" description="Helical" evidence="5">
    <location>
        <begin position="472"/>
        <end position="493"/>
    </location>
</feature>
<gene>
    <name evidence="7" type="ORF">HETSPECPRED_000882</name>
</gene>
<evidence type="ECO:0000313" key="8">
    <source>
        <dbReference type="Proteomes" id="UP000664521"/>
    </source>
</evidence>
<reference evidence="7" key="1">
    <citation type="submission" date="2021-03" db="EMBL/GenBank/DDBJ databases">
        <authorList>
            <person name="Tagirdzhanova G."/>
        </authorList>
    </citation>
    <scope>NUCLEOTIDE SEQUENCE</scope>
</reference>
<dbReference type="GO" id="GO:0005886">
    <property type="term" value="C:plasma membrane"/>
    <property type="evidence" value="ECO:0007669"/>
    <property type="project" value="TreeGrafter"/>
</dbReference>
<evidence type="ECO:0000256" key="1">
    <source>
        <dbReference type="ARBA" id="ARBA00004141"/>
    </source>
</evidence>
<feature type="transmembrane region" description="Helical" evidence="5">
    <location>
        <begin position="94"/>
        <end position="112"/>
    </location>
</feature>
<keyword evidence="8" id="KW-1185">Reference proteome</keyword>
<comment type="caution">
    <text evidence="7">The sequence shown here is derived from an EMBL/GenBank/DDBJ whole genome shotgun (WGS) entry which is preliminary data.</text>
</comment>
<evidence type="ECO:0000313" key="7">
    <source>
        <dbReference type="EMBL" id="CAF9912234.1"/>
    </source>
</evidence>
<proteinExistence type="predicted"/>
<dbReference type="SUPFAM" id="SSF103473">
    <property type="entry name" value="MFS general substrate transporter"/>
    <property type="match status" value="1"/>
</dbReference>
<feature type="transmembrane region" description="Helical" evidence="5">
    <location>
        <begin position="157"/>
        <end position="178"/>
    </location>
</feature>
<evidence type="ECO:0000256" key="5">
    <source>
        <dbReference type="SAM" id="Phobius"/>
    </source>
</evidence>
<dbReference type="EMBL" id="CAJPDS010000011">
    <property type="protein sequence ID" value="CAF9912234.1"/>
    <property type="molecule type" value="Genomic_DNA"/>
</dbReference>
<evidence type="ECO:0000259" key="6">
    <source>
        <dbReference type="PROSITE" id="PS50850"/>
    </source>
</evidence>
<feature type="transmembrane region" description="Helical" evidence="5">
    <location>
        <begin position="184"/>
        <end position="204"/>
    </location>
</feature>
<feature type="transmembrane region" description="Helical" evidence="5">
    <location>
        <begin position="448"/>
        <end position="466"/>
    </location>
</feature>
<name>A0A8H3IFY6_9LECA</name>
<accession>A0A8H3IFY6</accession>
<keyword evidence="4 5" id="KW-0472">Membrane</keyword>
<comment type="subcellular location">
    <subcellularLocation>
        <location evidence="1">Membrane</location>
        <topology evidence="1">Multi-pass membrane protein</topology>
    </subcellularLocation>
</comment>
<dbReference type="Gene3D" id="1.20.1250.20">
    <property type="entry name" value="MFS general substrate transporter like domains"/>
    <property type="match status" value="1"/>
</dbReference>
<dbReference type="Proteomes" id="UP000664521">
    <property type="component" value="Unassembled WGS sequence"/>
</dbReference>
<feature type="domain" description="Major facilitator superfamily (MFS) profile" evidence="6">
    <location>
        <begin position="28"/>
        <end position="497"/>
    </location>
</feature>
<keyword evidence="2 5" id="KW-0812">Transmembrane</keyword>
<sequence length="526" mass="57210">MQASTTVQTPLPPPVQYTVFTRQQKRFLVLLLSIANLASPLTATVYLPLFPLLQAHFRVSLQAINLTVTLYIVFQAISPILFAPASDTLGRRPIILTTFSLYTLASLGLVLNRHSYAGLITIRALQSLGASTVQAVSYGIIADVCVPAERGKMQGPIISMSNLGVNLGPLLGGLLAFKSGDFKWAFWGLVAFGGSSLLVLGTFLKETARNVVGNGDQCPKGWGARTWWDMITLKSKSPARRAPILREKANQDHSMRGPSERPDYAKSWKRTIGKIQVGSPFRIVFYKDTALTLWMAASAYANYYCIQASNAPIYKDIYQFNELEIGLAYLPGGAGVVLGAYANGKLMDRNYALTAKEIGHEIDHVTGDDLDIFPIERARVRSCWILIGISSCGWIGYGWALEKSVHASVPLLLQLMHGFLCTCILQTFNALLVDVFPTKPSAAATSGNITRCALSALYVALLEPLVKAIGRGWYFTVLGITSGLAGGLAIFLLRTKGHQWRKQRGNLLSTSTVQDTPSSDTGSKAT</sequence>
<feature type="transmembrane region" description="Helical" evidence="5">
    <location>
        <begin position="61"/>
        <end position="82"/>
    </location>
</feature>
<feature type="transmembrane region" description="Helical" evidence="5">
    <location>
        <begin position="124"/>
        <end position="145"/>
    </location>
</feature>
<dbReference type="OrthoDB" id="2441642at2759"/>
<dbReference type="GO" id="GO:0022857">
    <property type="term" value="F:transmembrane transporter activity"/>
    <property type="evidence" value="ECO:0007669"/>
    <property type="project" value="InterPro"/>
</dbReference>
<dbReference type="Pfam" id="PF07690">
    <property type="entry name" value="MFS_1"/>
    <property type="match status" value="1"/>
</dbReference>
<dbReference type="PROSITE" id="PS50850">
    <property type="entry name" value="MFS"/>
    <property type="match status" value="1"/>
</dbReference>